<keyword evidence="2" id="KW-1185">Reference proteome</keyword>
<organism evidence="1 2">
    <name type="scientific">Camellia lanceoleosa</name>
    <dbReference type="NCBI Taxonomy" id="1840588"/>
    <lineage>
        <taxon>Eukaryota</taxon>
        <taxon>Viridiplantae</taxon>
        <taxon>Streptophyta</taxon>
        <taxon>Embryophyta</taxon>
        <taxon>Tracheophyta</taxon>
        <taxon>Spermatophyta</taxon>
        <taxon>Magnoliopsida</taxon>
        <taxon>eudicotyledons</taxon>
        <taxon>Gunneridae</taxon>
        <taxon>Pentapetalae</taxon>
        <taxon>asterids</taxon>
        <taxon>Ericales</taxon>
        <taxon>Theaceae</taxon>
        <taxon>Camellia</taxon>
    </lineage>
</organism>
<evidence type="ECO:0000313" key="1">
    <source>
        <dbReference type="EMBL" id="KAI8018990.1"/>
    </source>
</evidence>
<reference evidence="1 2" key="1">
    <citation type="journal article" date="2022" name="Plant J.">
        <title>Chromosome-level genome of Camellia lanceoleosa provides a valuable resource for understanding genome evolution and self-incompatibility.</title>
        <authorList>
            <person name="Gong W."/>
            <person name="Xiao S."/>
            <person name="Wang L."/>
            <person name="Liao Z."/>
            <person name="Chang Y."/>
            <person name="Mo W."/>
            <person name="Hu G."/>
            <person name="Li W."/>
            <person name="Zhao G."/>
            <person name="Zhu H."/>
            <person name="Hu X."/>
            <person name="Ji K."/>
            <person name="Xiang X."/>
            <person name="Song Q."/>
            <person name="Yuan D."/>
            <person name="Jin S."/>
            <person name="Zhang L."/>
        </authorList>
    </citation>
    <scope>NUCLEOTIDE SEQUENCE [LARGE SCALE GENOMIC DNA]</scope>
    <source>
        <strain evidence="1">SQ_2022a</strain>
    </source>
</reference>
<evidence type="ECO:0000313" key="2">
    <source>
        <dbReference type="Proteomes" id="UP001060215"/>
    </source>
</evidence>
<sequence>MNSTAIDRSSGGSKQKHSSGKGMQKSKHITGAATLAHSMDDFVNSVKSQSRELTVNHVVGTPQYTIAEAVTQLYEIERINLADPLLHYNVSLIIFLQIGSY</sequence>
<gene>
    <name evidence="1" type="ORF">LOK49_LG04G01493</name>
</gene>
<name>A0ACC0I2L2_9ERIC</name>
<protein>
    <submittedName>
        <fullName evidence="1">Uncharacterized protein</fullName>
    </submittedName>
</protein>
<comment type="caution">
    <text evidence="1">The sequence shown here is derived from an EMBL/GenBank/DDBJ whole genome shotgun (WGS) entry which is preliminary data.</text>
</comment>
<accession>A0ACC0I2L2</accession>
<dbReference type="EMBL" id="CM045759">
    <property type="protein sequence ID" value="KAI8018990.1"/>
    <property type="molecule type" value="Genomic_DNA"/>
</dbReference>
<dbReference type="Proteomes" id="UP001060215">
    <property type="component" value="Chromosome 2"/>
</dbReference>
<proteinExistence type="predicted"/>